<evidence type="ECO:0000256" key="1">
    <source>
        <dbReference type="ARBA" id="ARBA00004651"/>
    </source>
</evidence>
<feature type="transmembrane region" description="Helical" evidence="12">
    <location>
        <begin position="844"/>
        <end position="864"/>
    </location>
</feature>
<evidence type="ECO:0000256" key="4">
    <source>
        <dbReference type="ARBA" id="ARBA00022692"/>
    </source>
</evidence>
<feature type="transmembrane region" description="Helical" evidence="12">
    <location>
        <begin position="729"/>
        <end position="752"/>
    </location>
</feature>
<dbReference type="InterPro" id="IPR018303">
    <property type="entry name" value="ATPase_P-typ_P_site"/>
</dbReference>
<dbReference type="SMART" id="SM00831">
    <property type="entry name" value="Cation_ATPase_N"/>
    <property type="match status" value="1"/>
</dbReference>
<keyword evidence="10 12" id="KW-0472">Membrane</keyword>
<proteinExistence type="inferred from homology"/>
<feature type="transmembrane region" description="Helical" evidence="12">
    <location>
        <begin position="689"/>
        <end position="708"/>
    </location>
</feature>
<dbReference type="SFLD" id="SFLDG00002">
    <property type="entry name" value="C1.7:_P-type_atpase_like"/>
    <property type="match status" value="1"/>
</dbReference>
<dbReference type="GO" id="GO:0016887">
    <property type="term" value="F:ATP hydrolysis activity"/>
    <property type="evidence" value="ECO:0007669"/>
    <property type="project" value="InterPro"/>
</dbReference>
<evidence type="ECO:0000256" key="2">
    <source>
        <dbReference type="ARBA" id="ARBA00005675"/>
    </source>
</evidence>
<dbReference type="SFLD" id="SFLDS00003">
    <property type="entry name" value="Haloacid_Dehalogenase"/>
    <property type="match status" value="1"/>
</dbReference>
<dbReference type="GO" id="GO:0005524">
    <property type="term" value="F:ATP binding"/>
    <property type="evidence" value="ECO:0007669"/>
    <property type="project" value="UniProtKB-KW"/>
</dbReference>
<dbReference type="FunFam" id="2.70.150.10:FF:000016">
    <property type="entry name" value="Calcium-transporting P-type ATPase putative"/>
    <property type="match status" value="1"/>
</dbReference>
<protein>
    <submittedName>
        <fullName evidence="14">ATPase</fullName>
    </submittedName>
</protein>
<dbReference type="InterPro" id="IPR004014">
    <property type="entry name" value="ATPase_P-typ_cation-transptr_N"/>
</dbReference>
<dbReference type="InterPro" id="IPR006068">
    <property type="entry name" value="ATPase_P-typ_cation-transptr_C"/>
</dbReference>
<evidence type="ECO:0000256" key="10">
    <source>
        <dbReference type="ARBA" id="ARBA00023136"/>
    </source>
</evidence>
<dbReference type="InterPro" id="IPR023298">
    <property type="entry name" value="ATPase_P-typ_TM_dom_sf"/>
</dbReference>
<feature type="transmembrane region" description="Helical" evidence="12">
    <location>
        <begin position="275"/>
        <end position="299"/>
    </location>
</feature>
<dbReference type="Gene3D" id="2.70.150.10">
    <property type="entry name" value="Calcium-transporting ATPase, cytoplasmic transduction domain A"/>
    <property type="match status" value="1"/>
</dbReference>
<keyword evidence="3" id="KW-1003">Cell membrane</keyword>
<dbReference type="GO" id="GO:0019829">
    <property type="term" value="F:ATPase-coupled monoatomic cation transmembrane transporter activity"/>
    <property type="evidence" value="ECO:0007669"/>
    <property type="project" value="UniProtKB-ARBA"/>
</dbReference>
<dbReference type="InterPro" id="IPR001757">
    <property type="entry name" value="P_typ_ATPase"/>
</dbReference>
<evidence type="ECO:0000256" key="9">
    <source>
        <dbReference type="ARBA" id="ARBA00022989"/>
    </source>
</evidence>
<dbReference type="GO" id="GO:0140352">
    <property type="term" value="P:export from cell"/>
    <property type="evidence" value="ECO:0007669"/>
    <property type="project" value="UniProtKB-ARBA"/>
</dbReference>
<dbReference type="SUPFAM" id="SSF81665">
    <property type="entry name" value="Calcium ATPase, transmembrane domain M"/>
    <property type="match status" value="1"/>
</dbReference>
<feature type="transmembrane region" description="Helical" evidence="12">
    <location>
        <begin position="244"/>
        <end position="263"/>
    </location>
</feature>
<dbReference type="PRINTS" id="PR00119">
    <property type="entry name" value="CATATPASE"/>
</dbReference>
<dbReference type="STRING" id="187101.VC03_02650"/>
<evidence type="ECO:0000259" key="13">
    <source>
        <dbReference type="SMART" id="SM00831"/>
    </source>
</evidence>
<dbReference type="OrthoDB" id="9760364at2"/>
<organism evidence="14 15">
    <name type="scientific">Sneathia vaginalis</name>
    <dbReference type="NCBI Taxonomy" id="187101"/>
    <lineage>
        <taxon>Bacteria</taxon>
        <taxon>Fusobacteriati</taxon>
        <taxon>Fusobacteriota</taxon>
        <taxon>Fusobacteriia</taxon>
        <taxon>Fusobacteriales</taxon>
        <taxon>Leptotrichiaceae</taxon>
        <taxon>Sneathia</taxon>
    </lineage>
</organism>
<comment type="subcellular location">
    <subcellularLocation>
        <location evidence="1">Cell membrane</location>
        <topology evidence="1">Multi-pass membrane protein</topology>
    </subcellularLocation>
</comment>
<dbReference type="InterPro" id="IPR044492">
    <property type="entry name" value="P_typ_ATPase_HD_dom"/>
</dbReference>
<dbReference type="FunFam" id="3.40.50.1000:FF:000001">
    <property type="entry name" value="Phospholipid-transporting ATPase IC"/>
    <property type="match status" value="1"/>
</dbReference>
<keyword evidence="5" id="KW-0479">Metal-binding</keyword>
<dbReference type="SUPFAM" id="SSF81653">
    <property type="entry name" value="Calcium ATPase, transduction domain A"/>
    <property type="match status" value="1"/>
</dbReference>
<feature type="domain" description="Cation-transporting P-type ATPase N-terminal" evidence="13">
    <location>
        <begin position="2"/>
        <end position="76"/>
    </location>
</feature>
<dbReference type="Gene3D" id="3.40.50.1000">
    <property type="entry name" value="HAD superfamily/HAD-like"/>
    <property type="match status" value="2"/>
</dbReference>
<evidence type="ECO:0000256" key="6">
    <source>
        <dbReference type="ARBA" id="ARBA00022741"/>
    </source>
</evidence>
<dbReference type="FunFam" id="3.40.50.1000:FF:000028">
    <property type="entry name" value="Calcium-transporting P-type ATPase, putative"/>
    <property type="match status" value="1"/>
</dbReference>
<dbReference type="GO" id="GO:0015662">
    <property type="term" value="F:P-type ion transporter activity"/>
    <property type="evidence" value="ECO:0007669"/>
    <property type="project" value="UniProtKB-ARBA"/>
</dbReference>
<dbReference type="KEGG" id="sns:VC03_02650"/>
<dbReference type="GO" id="GO:0098662">
    <property type="term" value="P:inorganic cation transmembrane transport"/>
    <property type="evidence" value="ECO:0007669"/>
    <property type="project" value="UniProtKB-ARBA"/>
</dbReference>
<evidence type="ECO:0000256" key="7">
    <source>
        <dbReference type="ARBA" id="ARBA00022840"/>
    </source>
</evidence>
<dbReference type="Pfam" id="PF00122">
    <property type="entry name" value="E1-E2_ATPase"/>
    <property type="match status" value="1"/>
</dbReference>
<dbReference type="PATRIC" id="fig|1069640.6.peg.510"/>
<evidence type="ECO:0000256" key="12">
    <source>
        <dbReference type="SAM" id="Phobius"/>
    </source>
</evidence>
<dbReference type="SFLD" id="SFLDF00027">
    <property type="entry name" value="p-type_atpase"/>
    <property type="match status" value="1"/>
</dbReference>
<keyword evidence="15" id="KW-1185">Reference proteome</keyword>
<reference evidence="14 15" key="1">
    <citation type="journal article" date="2012" name="BMC Genomics">
        <title>Genomic sequence analysis and characterization of Sneathia amnii sp. nov.</title>
        <authorList>
            <consortium name="Vaginal Microbiome Consortium (additional members)"/>
            <person name="Harwich M.D.Jr."/>
            <person name="Serrano M.G."/>
            <person name="Fettweis J.M."/>
            <person name="Alves J.M."/>
            <person name="Reimers M.A."/>
            <person name="Buck G.A."/>
            <person name="Jefferson K.K."/>
        </authorList>
    </citation>
    <scope>NUCLEOTIDE SEQUENCE [LARGE SCALE GENOMIC DNA]</scope>
    <source>
        <strain evidence="14 15">SN35</strain>
    </source>
</reference>
<dbReference type="Pfam" id="PF13246">
    <property type="entry name" value="Cation_ATPase"/>
    <property type="match status" value="1"/>
</dbReference>
<dbReference type="Gene3D" id="1.20.1110.10">
    <property type="entry name" value="Calcium-transporting ATPase, transmembrane domain"/>
    <property type="match status" value="2"/>
</dbReference>
<evidence type="ECO:0000256" key="5">
    <source>
        <dbReference type="ARBA" id="ARBA00022723"/>
    </source>
</evidence>
<dbReference type="RefSeq" id="WP_046328546.1">
    <property type="nucleotide sequence ID" value="NZ_CP011280.1"/>
</dbReference>
<evidence type="ECO:0000256" key="8">
    <source>
        <dbReference type="ARBA" id="ARBA00022967"/>
    </source>
</evidence>
<dbReference type="InterPro" id="IPR023299">
    <property type="entry name" value="ATPase_P-typ_cyto_dom_N"/>
</dbReference>
<dbReference type="GO" id="GO:0005886">
    <property type="term" value="C:plasma membrane"/>
    <property type="evidence" value="ECO:0007669"/>
    <property type="project" value="UniProtKB-SubCell"/>
</dbReference>
<dbReference type="SUPFAM" id="SSF56784">
    <property type="entry name" value="HAD-like"/>
    <property type="match status" value="1"/>
</dbReference>
<dbReference type="InterPro" id="IPR059000">
    <property type="entry name" value="ATPase_P-type_domA"/>
</dbReference>
<feature type="transmembrane region" description="Helical" evidence="12">
    <location>
        <begin position="772"/>
        <end position="791"/>
    </location>
</feature>
<name>A0A0E3ZBE6_9FUSO</name>
<feature type="transmembrane region" description="Helical" evidence="12">
    <location>
        <begin position="81"/>
        <end position="100"/>
    </location>
</feature>
<dbReference type="PROSITE" id="PS00154">
    <property type="entry name" value="ATPASE_E1_E2"/>
    <property type="match status" value="1"/>
</dbReference>
<keyword evidence="6" id="KW-0547">Nucleotide-binding</keyword>
<dbReference type="InterPro" id="IPR008250">
    <property type="entry name" value="ATPase_P-typ_transduc_dom_A_sf"/>
</dbReference>
<dbReference type="PANTHER" id="PTHR42861">
    <property type="entry name" value="CALCIUM-TRANSPORTING ATPASE"/>
    <property type="match status" value="1"/>
</dbReference>
<sequence length="871" mass="95970">MKYFNLDKNKCLEELVTNENTGLTSDEAKLRLEKYGYNKLEEEKKKSILKLLFEQINDVMIYVLLVSAVITVVVNKEITDAVIILIVVLINAVVGVVQELKAEKSLNALKEMTSPKAVVLRDSKLVEIESKYLVKGDIVLLEAGRVIPADLRLIETMSLKIDESSFTGESVPAEKNADDILSENTQLADITNMAFMSTLVSYGRAKGVVVKTGTDTQIGHIAKLLQVKEEQTPLQKKMNKLGAYLGYIAIIICILIFVIGTIQGRNIVDMLITSISLAVAAIPEGLVAIISIVLALGVTRMSKKNAIIKKMPAVETLGSVNYICSDKTGTLTQNKMTVVDTFTFDNSEDMLIKSMVLSSDATIIDGKELGDPTEVALIAYGIKNEKIKEELEKEEKRIDEFSFDSDRKMASTLNTVDKGYVVYVKGALDSLLKVSTKVLINGREEELTEDIKERIVNKSNEMSDKALRVLASGYKKTDKKIPASDFEKDIVLVGIVGMIDPPRLEVKDSINKAKKAGINIVMITGDHKNTAFAIAKELGIASNIDECIMGEKLDEYTDEQMKEIVSKYKVYSRVSPLHKVRIVKALKSLGNIVSMTGDGVNDAPSLKIADIGVSMGITGTDVAKGASDMILTDDNFTTIVTAISEGRNIYNNIKKAIIFLLSCNLGEVTSIFVATILRWPLPLIATQLLWINLITDTLPALALGVDPASTDVMCEKPRPQNEHFFSHGALLRTIVGGMSIGILTLLAFYIGLKEKGIDLNTLSDINSIPYSHLAYARTMSFIVLTISQLCYAFTMRSDRESIIKVGIFKNKYLNISLIVGIVLQIALTEIPFLAEAFCVTNLNFFDFDIVVLFVIIPLILNEIIKKVQKER</sequence>
<dbReference type="NCBIfam" id="TIGR01494">
    <property type="entry name" value="ATPase_P-type"/>
    <property type="match status" value="3"/>
</dbReference>
<keyword evidence="4 12" id="KW-0812">Transmembrane</keyword>
<dbReference type="SUPFAM" id="SSF81660">
    <property type="entry name" value="Metal cation-transporting ATPase, ATP-binding domain N"/>
    <property type="match status" value="1"/>
</dbReference>
<dbReference type="AlphaFoldDB" id="A0A0E3ZBE6"/>
<feature type="transmembrane region" description="Helical" evidence="12">
    <location>
        <begin position="59"/>
        <end position="75"/>
    </location>
</feature>
<dbReference type="EMBL" id="CP011280">
    <property type="protein sequence ID" value="AKC95440.1"/>
    <property type="molecule type" value="Genomic_DNA"/>
</dbReference>
<feature type="transmembrane region" description="Helical" evidence="12">
    <location>
        <begin position="656"/>
        <end position="677"/>
    </location>
</feature>
<feature type="coiled-coil region" evidence="11">
    <location>
        <begin position="377"/>
        <end position="404"/>
    </location>
</feature>
<dbReference type="Pfam" id="PF00689">
    <property type="entry name" value="Cation_ATPase_C"/>
    <property type="match status" value="1"/>
</dbReference>
<dbReference type="GO" id="GO:0046872">
    <property type="term" value="F:metal ion binding"/>
    <property type="evidence" value="ECO:0007669"/>
    <property type="project" value="UniProtKB-KW"/>
</dbReference>
<dbReference type="PRINTS" id="PR00120">
    <property type="entry name" value="HATPASE"/>
</dbReference>
<dbReference type="Proteomes" id="UP000033103">
    <property type="component" value="Chromosome"/>
</dbReference>
<keyword evidence="8" id="KW-1278">Translocase</keyword>
<evidence type="ECO:0000256" key="3">
    <source>
        <dbReference type="ARBA" id="ARBA00022475"/>
    </source>
</evidence>
<gene>
    <name evidence="14" type="ORF">VC03_02650</name>
</gene>
<evidence type="ECO:0000313" key="14">
    <source>
        <dbReference type="EMBL" id="AKC95440.1"/>
    </source>
</evidence>
<dbReference type="Gene3D" id="3.40.1110.10">
    <property type="entry name" value="Calcium-transporting ATPase, cytoplasmic domain N"/>
    <property type="match status" value="2"/>
</dbReference>
<keyword evidence="9 12" id="KW-1133">Transmembrane helix</keyword>
<accession>A0A0E3ZBE6</accession>
<dbReference type="Pfam" id="PF00690">
    <property type="entry name" value="Cation_ATPase_N"/>
    <property type="match status" value="1"/>
</dbReference>
<keyword evidence="7" id="KW-0067">ATP-binding</keyword>
<keyword evidence="11" id="KW-0175">Coiled coil</keyword>
<comment type="similarity">
    <text evidence="2">Belongs to the cation transport ATPase (P-type) (TC 3.A.3) family. Type IIA subfamily.</text>
</comment>
<dbReference type="HOGENOM" id="CLU_002360_3_0_0"/>
<evidence type="ECO:0000256" key="11">
    <source>
        <dbReference type="SAM" id="Coils"/>
    </source>
</evidence>
<dbReference type="InterPro" id="IPR023214">
    <property type="entry name" value="HAD_sf"/>
</dbReference>
<dbReference type="InterPro" id="IPR036412">
    <property type="entry name" value="HAD-like_sf"/>
</dbReference>
<feature type="transmembrane region" description="Helical" evidence="12">
    <location>
        <begin position="812"/>
        <end position="832"/>
    </location>
</feature>
<evidence type="ECO:0000313" key="15">
    <source>
        <dbReference type="Proteomes" id="UP000033103"/>
    </source>
</evidence>
<dbReference type="GO" id="GO:0046873">
    <property type="term" value="F:metal ion transmembrane transporter activity"/>
    <property type="evidence" value="ECO:0007669"/>
    <property type="project" value="UniProtKB-ARBA"/>
</dbReference>